<name>A0A8S1JBM6_9CHLO</name>
<sequence>MCRGNATMMEVADMQELCQRGLRGRGDPVGTGGGLWRCDEQWVREARASPDSIHVIGCDAHRHPQGDEGARCVWAGGSWMGVAVAALEEGEHGCCILLGCKRSAVQRAGPGGIVDCFAIAGSLECMA</sequence>
<organism evidence="1 2">
    <name type="scientific">Ostreobium quekettii</name>
    <dbReference type="NCBI Taxonomy" id="121088"/>
    <lineage>
        <taxon>Eukaryota</taxon>
        <taxon>Viridiplantae</taxon>
        <taxon>Chlorophyta</taxon>
        <taxon>core chlorophytes</taxon>
        <taxon>Ulvophyceae</taxon>
        <taxon>TCBD clade</taxon>
        <taxon>Bryopsidales</taxon>
        <taxon>Ostreobineae</taxon>
        <taxon>Ostreobiaceae</taxon>
        <taxon>Ostreobium</taxon>
    </lineage>
</organism>
<dbReference type="AlphaFoldDB" id="A0A8S1JBM6"/>
<proteinExistence type="predicted"/>
<reference evidence="1" key="1">
    <citation type="submission" date="2020-12" db="EMBL/GenBank/DDBJ databases">
        <authorList>
            <person name="Iha C."/>
        </authorList>
    </citation>
    <scope>NUCLEOTIDE SEQUENCE</scope>
</reference>
<keyword evidence="2" id="KW-1185">Reference proteome</keyword>
<dbReference type="EMBL" id="CAJHUC010002991">
    <property type="protein sequence ID" value="CAD7704976.1"/>
    <property type="molecule type" value="Genomic_DNA"/>
</dbReference>
<comment type="caution">
    <text evidence="1">The sequence shown here is derived from an EMBL/GenBank/DDBJ whole genome shotgun (WGS) entry which is preliminary data.</text>
</comment>
<evidence type="ECO:0000313" key="1">
    <source>
        <dbReference type="EMBL" id="CAD7704976.1"/>
    </source>
</evidence>
<accession>A0A8S1JBM6</accession>
<dbReference type="Proteomes" id="UP000708148">
    <property type="component" value="Unassembled WGS sequence"/>
</dbReference>
<evidence type="ECO:0000313" key="2">
    <source>
        <dbReference type="Proteomes" id="UP000708148"/>
    </source>
</evidence>
<protein>
    <submittedName>
        <fullName evidence="1">Uncharacterized protein</fullName>
    </submittedName>
</protein>
<gene>
    <name evidence="1" type="ORF">OSTQU699_LOCUS10331</name>
</gene>